<dbReference type="Proteomes" id="UP000192074">
    <property type="component" value="Unassembled WGS sequence"/>
</dbReference>
<evidence type="ECO:0000259" key="10">
    <source>
        <dbReference type="Pfam" id="PF23474"/>
    </source>
</evidence>
<evidence type="ECO:0000256" key="7">
    <source>
        <dbReference type="ARBA" id="ARBA00034343"/>
    </source>
</evidence>
<dbReference type="Pfam" id="PF23474">
    <property type="entry name" value="Acb1"/>
    <property type="match status" value="1"/>
</dbReference>
<evidence type="ECO:0000256" key="5">
    <source>
        <dbReference type="ARBA" id="ARBA00034283"/>
    </source>
</evidence>
<evidence type="ECO:0000256" key="4">
    <source>
        <dbReference type="ARBA" id="ARBA00034244"/>
    </source>
</evidence>
<name>A0A822UZ08_AGRTU</name>
<evidence type="ECO:0000313" key="12">
    <source>
        <dbReference type="Proteomes" id="UP000192074"/>
    </source>
</evidence>
<gene>
    <name evidence="11" type="ORF">AGR4A_Cc190040</name>
</gene>
<comment type="catalytic activity">
    <reaction evidence="3">
        <text>3',3',3'-c-tri-AMP + H2O = A[3'-5']pA[3'-5']pAp[3'] + H(+)</text>
        <dbReference type="Rhea" id="RHEA:72859"/>
        <dbReference type="ChEBI" id="CHEBI:15377"/>
        <dbReference type="ChEBI" id="CHEBI:15378"/>
        <dbReference type="ChEBI" id="CHEBI:192523"/>
        <dbReference type="ChEBI" id="CHEBI:192530"/>
    </reaction>
    <physiologicalReaction direction="left-to-right" evidence="3">
        <dbReference type="Rhea" id="RHEA:72860"/>
    </physiologicalReaction>
</comment>
<feature type="domain" description="Anti-CBASS protein Acb1-like N-terminal" evidence="9">
    <location>
        <begin position="35"/>
        <end position="388"/>
    </location>
</feature>
<dbReference type="NCBIfam" id="TIGR01555">
    <property type="entry name" value="phge_rel_HI1409"/>
    <property type="match status" value="1"/>
</dbReference>
<comment type="catalytic activity">
    <reaction evidence="2">
        <text>3',3',3'-cAAG + H2O = G[3'-5']pA[3'-5']pAp[3'] + H(+)</text>
        <dbReference type="Rhea" id="RHEA:72863"/>
        <dbReference type="ChEBI" id="CHEBI:15377"/>
        <dbReference type="ChEBI" id="CHEBI:15378"/>
        <dbReference type="ChEBI" id="CHEBI:143810"/>
        <dbReference type="ChEBI" id="CHEBI:192532"/>
    </reaction>
    <physiologicalReaction direction="left-to-right" evidence="2">
        <dbReference type="Rhea" id="RHEA:72864"/>
    </physiologicalReaction>
</comment>
<evidence type="ECO:0000256" key="6">
    <source>
        <dbReference type="ARBA" id="ARBA00034316"/>
    </source>
</evidence>
<comment type="similarity">
    <text evidence="6">Belongs to the anti-CBASS protein Acb1 family.</text>
</comment>
<dbReference type="AlphaFoldDB" id="A0A822UZ08"/>
<evidence type="ECO:0000256" key="3">
    <source>
        <dbReference type="ARBA" id="ARBA00034240"/>
    </source>
</evidence>
<dbReference type="RefSeq" id="WP_060723211.1">
    <property type="nucleotide sequence ID" value="NZ_LMVK01000004.1"/>
</dbReference>
<organism evidence="11 12">
    <name type="scientific">Agrobacterium tumefaciens str. B6</name>
    <dbReference type="NCBI Taxonomy" id="1183423"/>
    <lineage>
        <taxon>Bacteria</taxon>
        <taxon>Pseudomonadati</taxon>
        <taxon>Pseudomonadota</taxon>
        <taxon>Alphaproteobacteria</taxon>
        <taxon>Hyphomicrobiales</taxon>
        <taxon>Rhizobiaceae</taxon>
        <taxon>Rhizobium/Agrobacterium group</taxon>
        <taxon>Agrobacterium</taxon>
        <taxon>Agrobacterium tumefaciens complex</taxon>
    </lineage>
</organism>
<dbReference type="GO" id="GO:0016787">
    <property type="term" value="F:hydrolase activity"/>
    <property type="evidence" value="ECO:0007669"/>
    <property type="project" value="UniProtKB-KW"/>
</dbReference>
<comment type="catalytic activity">
    <reaction evidence="5">
        <text>3',3'-cGAMP + H2O = G[3'-5']pAp[3'] + H(+)</text>
        <dbReference type="Rhea" id="RHEA:72831"/>
        <dbReference type="ChEBI" id="CHEBI:15377"/>
        <dbReference type="ChEBI" id="CHEBI:15378"/>
        <dbReference type="ChEBI" id="CHEBI:71501"/>
        <dbReference type="ChEBI" id="CHEBI:192497"/>
    </reaction>
    <physiologicalReaction direction="left-to-right" evidence="5">
        <dbReference type="Rhea" id="RHEA:72832"/>
    </physiologicalReaction>
</comment>
<comment type="catalytic activity">
    <reaction evidence="4">
        <text>3',3',3'-cAAG + H2O = A[3'-5']pG[3'-5']pAp[3'] + H(+)</text>
        <dbReference type="Rhea" id="RHEA:72867"/>
        <dbReference type="ChEBI" id="CHEBI:15377"/>
        <dbReference type="ChEBI" id="CHEBI:15378"/>
        <dbReference type="ChEBI" id="CHEBI:143810"/>
        <dbReference type="ChEBI" id="CHEBI:192533"/>
    </reaction>
    <physiologicalReaction direction="left-to-right" evidence="4">
        <dbReference type="Rhea" id="RHEA:72868"/>
    </physiologicalReaction>
</comment>
<sequence length="609" mass="67627">MLFLDRLQNFVSGLGTAKDKRVGNAFVFQQIDPAQLVAMHRSDWMARKVVDIIPDDMTREWREWKADEAIVEAIEKVERAPQINIQAKVNEALQLARLRGGSILVLGVDVGSPEDELVVERVGKDTLKYVHVLGRDQVSHTDINRDITSPYYGEPTMWEFTGKNGQMVRIHPSRVIKFIGAPILDKSAAPDEIWGDSILQVVYDALQNAASSQEHTASLIPEAKTDVIYIPSLSKYLENEKTTQKLTERFTYANTMKSMFNMLLLEGDGNGAGEKWEQKTINFGQFPELLRQYLQVASGAADIPMVRFLQDAPSGLGSNGEVTLKNYYDRIGADQRNDLSPALWRFDEIAIRSATGSRDPKIYYEWAPLYSQTEKERAEVFKLNAEAARAIVGSGTGQELITREAVSKSLISRIEEDGNLPGLAAAVEEYGDLEENEPTEEELAAAAATQAANTNNVTRMQQAANDAAPRALYVRRDVLNRADIVKWATAQGFTDIVPDLHVTIAYSTQPVDWFAVGESWSPKLEISAGGPRQMETLGDGGKYKALLISASELVWRHKAIIEAGASWSGPEYQPHISIQIGGDIDLSKVEPYQGKIILGPEIFEELKDE</sequence>
<dbReference type="InterPro" id="IPR024459">
    <property type="entry name" value="Acb1-like_N"/>
</dbReference>
<comment type="caution">
    <text evidence="11">The sequence shown here is derived from an EMBL/GenBank/DDBJ whole genome shotgun (WGS) entry which is preliminary data.</text>
</comment>
<feature type="domain" description="Anti-CBASS protein Acb1-like C-terminal" evidence="10">
    <location>
        <begin position="471"/>
        <end position="608"/>
    </location>
</feature>
<reference evidence="11 12" key="1">
    <citation type="submission" date="2016-01" db="EMBL/GenBank/DDBJ databases">
        <authorList>
            <person name="Regsiter A."/>
            <person name="william w."/>
        </authorList>
    </citation>
    <scope>NUCLEOTIDE SEQUENCE [LARGE SCALE GENOMIC DNA]</scope>
    <source>
        <strain evidence="11 12">B6</strain>
    </source>
</reference>
<accession>A0A822UZ08</accession>
<dbReference type="EMBL" id="FCNL01000011">
    <property type="protein sequence ID" value="CVI15248.1"/>
    <property type="molecule type" value="Genomic_DNA"/>
</dbReference>
<dbReference type="InterPro" id="IPR056175">
    <property type="entry name" value="Acb1-like_C"/>
</dbReference>
<proteinExistence type="inferred from homology"/>
<dbReference type="InterPro" id="IPR006445">
    <property type="entry name" value="Phage-assoc_HI1409"/>
</dbReference>
<evidence type="ECO:0000256" key="2">
    <source>
        <dbReference type="ARBA" id="ARBA00034233"/>
    </source>
</evidence>
<keyword evidence="1" id="KW-0378">Hydrolase</keyword>
<comment type="catalytic activity">
    <reaction evidence="8">
        <text>3',3'-cUAMP + H2O = U[3'-5']pAp[3'] + H(+)</text>
        <dbReference type="Rhea" id="RHEA:72835"/>
        <dbReference type="ChEBI" id="CHEBI:15377"/>
        <dbReference type="ChEBI" id="CHEBI:15378"/>
        <dbReference type="ChEBI" id="CHEBI:143809"/>
        <dbReference type="ChEBI" id="CHEBI:192498"/>
    </reaction>
    <physiologicalReaction direction="left-to-right" evidence="8">
        <dbReference type="Rhea" id="RHEA:72836"/>
    </physiologicalReaction>
</comment>
<protein>
    <recommendedName>
        <fullName evidence="7">Anti-CBASS protein Acb1</fullName>
    </recommendedName>
</protein>
<dbReference type="Pfam" id="PF06381">
    <property type="entry name" value="Phage_portal_3"/>
    <property type="match status" value="1"/>
</dbReference>
<evidence type="ECO:0000256" key="1">
    <source>
        <dbReference type="ARBA" id="ARBA00022801"/>
    </source>
</evidence>
<evidence type="ECO:0000256" key="8">
    <source>
        <dbReference type="ARBA" id="ARBA00048123"/>
    </source>
</evidence>
<evidence type="ECO:0000313" key="11">
    <source>
        <dbReference type="EMBL" id="CVI15248.1"/>
    </source>
</evidence>
<evidence type="ECO:0000259" key="9">
    <source>
        <dbReference type="Pfam" id="PF06381"/>
    </source>
</evidence>